<dbReference type="Proteomes" id="UP000694853">
    <property type="component" value="Unplaced"/>
</dbReference>
<reference evidence="3" key="1">
    <citation type="journal article" date="2019" name="Toxins">
        <title>Detection of Abrin-Like and Prepropulchellin-Like Toxin Genes and Transcripts Using Whole Genome Sequencing and Full-Length Transcript Sequencing of Abrus precatorius.</title>
        <authorList>
            <person name="Hovde B.T."/>
            <person name="Daligault H.E."/>
            <person name="Hanschen E.R."/>
            <person name="Kunde Y.A."/>
            <person name="Johnson M.B."/>
            <person name="Starkenburg S.R."/>
            <person name="Johnson S.L."/>
        </authorList>
    </citation>
    <scope>NUCLEOTIDE SEQUENCE [LARGE SCALE GENOMIC DNA]</scope>
</reference>
<proteinExistence type="predicted"/>
<keyword evidence="3" id="KW-1185">Reference proteome</keyword>
<name>A0A8B8K5V3_ABRPR</name>
<dbReference type="PANTHER" id="PTHR34965">
    <property type="entry name" value="OS07G0118300 PROTEIN"/>
    <property type="match status" value="1"/>
</dbReference>
<accession>A0A8B8K5V3</accession>
<keyword evidence="2" id="KW-0812">Transmembrane</keyword>
<dbReference type="AlphaFoldDB" id="A0A8B8K5V3"/>
<evidence type="ECO:0000256" key="1">
    <source>
        <dbReference type="SAM" id="Coils"/>
    </source>
</evidence>
<feature type="transmembrane region" description="Helical" evidence="2">
    <location>
        <begin position="137"/>
        <end position="159"/>
    </location>
</feature>
<dbReference type="PANTHER" id="PTHR34965:SF1">
    <property type="entry name" value="OS07G0118300 PROTEIN"/>
    <property type="match status" value="1"/>
</dbReference>
<dbReference type="KEGG" id="aprc:113852939"/>
<dbReference type="GeneID" id="113852939"/>
<reference evidence="4" key="2">
    <citation type="submission" date="2025-08" db="UniProtKB">
        <authorList>
            <consortium name="RefSeq"/>
        </authorList>
    </citation>
    <scope>IDENTIFICATION</scope>
    <source>
        <tissue evidence="4">Young leaves</tissue>
    </source>
</reference>
<feature type="transmembrane region" description="Helical" evidence="2">
    <location>
        <begin position="72"/>
        <end position="92"/>
    </location>
</feature>
<sequence>MSREVEGEIVAAVPVLTRLRREPEPEPGPEPEPDPFLSLRRCFSFVTAFSAFLCVSINLYSAFLSFNRQSDVFYGIFRCYAVFIGGFVILAETDWDFIIKFSKVLENWVGRGMVQIFVAVMTRAIRDYCGEREEFVYLQSLACYMLFTCGVISVLLGIVDIGFLKSYRQTQEISREQATKDLEELERRREELQRLLV</sequence>
<keyword evidence="1" id="KW-0175">Coiled coil</keyword>
<gene>
    <name evidence="4" type="primary">LOC113852939</name>
</gene>
<organism evidence="3 4">
    <name type="scientific">Abrus precatorius</name>
    <name type="common">Indian licorice</name>
    <name type="synonym">Glycine abrus</name>
    <dbReference type="NCBI Taxonomy" id="3816"/>
    <lineage>
        <taxon>Eukaryota</taxon>
        <taxon>Viridiplantae</taxon>
        <taxon>Streptophyta</taxon>
        <taxon>Embryophyta</taxon>
        <taxon>Tracheophyta</taxon>
        <taxon>Spermatophyta</taxon>
        <taxon>Magnoliopsida</taxon>
        <taxon>eudicotyledons</taxon>
        <taxon>Gunneridae</taxon>
        <taxon>Pentapetalae</taxon>
        <taxon>rosids</taxon>
        <taxon>fabids</taxon>
        <taxon>Fabales</taxon>
        <taxon>Fabaceae</taxon>
        <taxon>Papilionoideae</taxon>
        <taxon>50 kb inversion clade</taxon>
        <taxon>NPAAA clade</taxon>
        <taxon>indigoferoid/millettioid clade</taxon>
        <taxon>Abreae</taxon>
        <taxon>Abrus</taxon>
    </lineage>
</organism>
<evidence type="ECO:0000313" key="4">
    <source>
        <dbReference type="RefSeq" id="XP_027339142.1"/>
    </source>
</evidence>
<dbReference type="OrthoDB" id="206313at2759"/>
<feature type="transmembrane region" description="Helical" evidence="2">
    <location>
        <begin position="42"/>
        <end position="66"/>
    </location>
</feature>
<evidence type="ECO:0000256" key="2">
    <source>
        <dbReference type="SAM" id="Phobius"/>
    </source>
</evidence>
<dbReference type="RefSeq" id="XP_027339142.1">
    <property type="nucleotide sequence ID" value="XM_027483341.1"/>
</dbReference>
<protein>
    <submittedName>
        <fullName evidence="4">Uncharacterized protein LOC113852939</fullName>
    </submittedName>
</protein>
<keyword evidence="2" id="KW-1133">Transmembrane helix</keyword>
<feature type="coiled-coil region" evidence="1">
    <location>
        <begin position="168"/>
        <end position="195"/>
    </location>
</feature>
<keyword evidence="2" id="KW-0472">Membrane</keyword>
<evidence type="ECO:0000313" key="3">
    <source>
        <dbReference type="Proteomes" id="UP000694853"/>
    </source>
</evidence>